<gene>
    <name evidence="3" type="ORF">SY89_01583</name>
</gene>
<name>A0A0N8HZZ0_9EURY</name>
<accession>A0A0N8HZZ0</accession>
<dbReference type="OrthoDB" id="53394at2157"/>
<evidence type="ECO:0000259" key="2">
    <source>
        <dbReference type="Pfam" id="PF09851"/>
    </source>
</evidence>
<dbReference type="Pfam" id="PF09851">
    <property type="entry name" value="SHOCT"/>
    <property type="match status" value="1"/>
</dbReference>
<reference evidence="4" key="1">
    <citation type="submission" date="2013-11" db="EMBL/GenBank/DDBJ databases">
        <authorList>
            <person name="Hoang H.T."/>
            <person name="Killian M.L."/>
            <person name="Madson D.M."/>
            <person name="Arruda P.H.E."/>
            <person name="Sun D."/>
            <person name="Schwartz K.J."/>
            <person name="Yoon K."/>
        </authorList>
    </citation>
    <scope>NUCLEOTIDE SEQUENCE [LARGE SCALE GENOMIC DNA]</scope>
    <source>
        <strain evidence="4">CDK2</strain>
    </source>
</reference>
<organism evidence="3 4">
    <name type="scientific">Halolamina pelagica</name>
    <dbReference type="NCBI Taxonomy" id="699431"/>
    <lineage>
        <taxon>Archaea</taxon>
        <taxon>Methanobacteriati</taxon>
        <taxon>Methanobacteriota</taxon>
        <taxon>Stenosarchaea group</taxon>
        <taxon>Halobacteria</taxon>
        <taxon>Halobacteriales</taxon>
        <taxon>Haloferacaceae</taxon>
    </lineage>
</organism>
<feature type="domain" description="SHOCT" evidence="2">
    <location>
        <begin position="93"/>
        <end position="118"/>
    </location>
</feature>
<evidence type="ECO:0000313" key="4">
    <source>
        <dbReference type="Proteomes" id="UP000050535"/>
    </source>
</evidence>
<feature type="transmembrane region" description="Helical" evidence="1">
    <location>
        <begin position="56"/>
        <end position="81"/>
    </location>
</feature>
<feature type="transmembrane region" description="Helical" evidence="1">
    <location>
        <begin position="12"/>
        <end position="36"/>
    </location>
</feature>
<dbReference type="RefSeq" id="WP_054583675.1">
    <property type="nucleotide sequence ID" value="NZ_LGUC01000001.1"/>
</dbReference>
<keyword evidence="1" id="KW-0812">Transmembrane</keyword>
<dbReference type="Proteomes" id="UP000050535">
    <property type="component" value="Unassembled WGS sequence"/>
</dbReference>
<evidence type="ECO:0000313" key="3">
    <source>
        <dbReference type="EMBL" id="KPN30843.1"/>
    </source>
</evidence>
<keyword evidence="1" id="KW-1133">Transmembrane helix</keyword>
<dbReference type="InterPro" id="IPR018649">
    <property type="entry name" value="SHOCT"/>
</dbReference>
<keyword evidence="1" id="KW-0472">Membrane</keyword>
<evidence type="ECO:0000256" key="1">
    <source>
        <dbReference type="SAM" id="Phobius"/>
    </source>
</evidence>
<comment type="caution">
    <text evidence="3">The sequence shown here is derived from an EMBL/GenBank/DDBJ whole genome shotgun (WGS) entry which is preliminary data.</text>
</comment>
<sequence length="124" mass="12936">MSSNTDGRQLAVVLLAVVVALIVFPALFMGIGMMGVGGMMGGAWGGHMWDGSATGGLFPLLGLAMQLLFLLAFLGGAYLFYRAVASGGGDDPAIEELRSAYARGELTDEEYETRLEALGGDREG</sequence>
<keyword evidence="4" id="KW-1185">Reference proteome</keyword>
<dbReference type="AlphaFoldDB" id="A0A0N8HZZ0"/>
<dbReference type="EMBL" id="LGUC01000001">
    <property type="protein sequence ID" value="KPN30843.1"/>
    <property type="molecule type" value="Genomic_DNA"/>
</dbReference>
<proteinExistence type="predicted"/>
<protein>
    <recommendedName>
        <fullName evidence="2">SHOCT domain-containing protein</fullName>
    </recommendedName>
</protein>